<dbReference type="eggNOG" id="KOG2369">
    <property type="taxonomic scope" value="Eukaryota"/>
</dbReference>
<dbReference type="STRING" id="13249.T1H921"/>
<dbReference type="FunCoup" id="T1H921">
    <property type="interactions" value="128"/>
</dbReference>
<proteinExistence type="predicted"/>
<protein>
    <submittedName>
        <fullName evidence="1">Uncharacterized protein</fullName>
    </submittedName>
</protein>
<dbReference type="Gene3D" id="3.40.50.1820">
    <property type="entry name" value="alpha/beta hydrolase"/>
    <property type="match status" value="3"/>
</dbReference>
<dbReference type="AlphaFoldDB" id="T1H921"/>
<dbReference type="InterPro" id="IPR003386">
    <property type="entry name" value="LACT/PDAT_acylTrfase"/>
</dbReference>
<dbReference type="GO" id="GO:0008374">
    <property type="term" value="F:O-acyltransferase activity"/>
    <property type="evidence" value="ECO:0007669"/>
    <property type="project" value="InterPro"/>
</dbReference>
<dbReference type="Pfam" id="PF02450">
    <property type="entry name" value="LCAT"/>
    <property type="match status" value="2"/>
</dbReference>
<dbReference type="HOGENOM" id="CLU_037070_2_1_1"/>
<sequence length="376" mass="43308">MRFKQFVLNIFLSAILFCGASQLINPPPVILVPGDGGSQLEAKLNKSDIVHYICQKTTADYFSLWLNIELLVPIVIDCWVDNIKLVYDNVTRKTYNQPGVDIRVPGFGESFRVEWLDPTKLSPGAYFKDIGNALVALGYQRDFNIRGAPFDFRKVHSMGGPMSVLFFQMMKESWKDKYIRSVVSLSGAFAGSIKALKVFVMGDDLGVFVLNQKVMKEMQITTPSLAWLMPSPVFWKPNEVLVQTEAKNYSLSNIKDFFYDINYMTGWEMRKDQEPYIKFDAPGVELHCLHGYGLQTVEKLYYKQGNFPENPYFQYGDGDGTVNRRSLASCLWWRDKQKKKIHYQAFPNMDHMQILRDDRIISYLVNLILELSRKSD</sequence>
<organism evidence="1 2">
    <name type="scientific">Rhodnius prolixus</name>
    <name type="common">Triatomid bug</name>
    <dbReference type="NCBI Taxonomy" id="13249"/>
    <lineage>
        <taxon>Eukaryota</taxon>
        <taxon>Metazoa</taxon>
        <taxon>Ecdysozoa</taxon>
        <taxon>Arthropoda</taxon>
        <taxon>Hexapoda</taxon>
        <taxon>Insecta</taxon>
        <taxon>Pterygota</taxon>
        <taxon>Neoptera</taxon>
        <taxon>Paraneoptera</taxon>
        <taxon>Hemiptera</taxon>
        <taxon>Heteroptera</taxon>
        <taxon>Panheteroptera</taxon>
        <taxon>Cimicomorpha</taxon>
        <taxon>Reduviidae</taxon>
        <taxon>Triatominae</taxon>
        <taxon>Rhodnius</taxon>
    </lineage>
</organism>
<reference evidence="1" key="1">
    <citation type="submission" date="2015-05" db="UniProtKB">
        <authorList>
            <consortium name="EnsemblMetazoa"/>
        </authorList>
    </citation>
    <scope>IDENTIFICATION</scope>
</reference>
<dbReference type="OMA" id="LHCLYGD"/>
<dbReference type="SUPFAM" id="SSF53474">
    <property type="entry name" value="alpha/beta-Hydrolases"/>
    <property type="match status" value="1"/>
</dbReference>
<dbReference type="GO" id="GO:0006629">
    <property type="term" value="P:lipid metabolic process"/>
    <property type="evidence" value="ECO:0007669"/>
    <property type="project" value="InterPro"/>
</dbReference>
<dbReference type="EMBL" id="ACPB03016020">
    <property type="status" value="NOT_ANNOTATED_CDS"/>
    <property type="molecule type" value="Genomic_DNA"/>
</dbReference>
<evidence type="ECO:0000313" key="1">
    <source>
        <dbReference type="EnsemblMetazoa" id="RPRC000520-PA"/>
    </source>
</evidence>
<accession>T1H921</accession>
<evidence type="ECO:0000313" key="2">
    <source>
        <dbReference type="Proteomes" id="UP000015103"/>
    </source>
</evidence>
<keyword evidence="2" id="KW-1185">Reference proteome</keyword>
<dbReference type="PANTHER" id="PTHR11440">
    <property type="entry name" value="LECITHIN-CHOLESTEROL ACYLTRANSFERASE-RELATED"/>
    <property type="match status" value="1"/>
</dbReference>
<dbReference type="InterPro" id="IPR029058">
    <property type="entry name" value="AB_hydrolase_fold"/>
</dbReference>
<name>T1H921_RHOPR</name>
<dbReference type="InParanoid" id="T1H921"/>
<dbReference type="EnsemblMetazoa" id="RPRC000520-RA">
    <property type="protein sequence ID" value="RPRC000520-PA"/>
    <property type="gene ID" value="RPRC000520"/>
</dbReference>
<dbReference type="Proteomes" id="UP000015103">
    <property type="component" value="Unassembled WGS sequence"/>
</dbReference>
<dbReference type="VEuPathDB" id="VectorBase:RPRC000520"/>